<dbReference type="InterPro" id="IPR008168">
    <property type="entry name" value="Cyt_C_IC"/>
</dbReference>
<keyword evidence="3" id="KW-1003">Cell membrane</keyword>
<comment type="caution">
    <text evidence="16">The sequence shown here is derived from an EMBL/GenBank/DDBJ whole genome shotgun (WGS) entry which is preliminary data.</text>
</comment>
<dbReference type="InterPro" id="IPR036909">
    <property type="entry name" value="Cyt_c-like_dom_sf"/>
</dbReference>
<feature type="binding site" description="axial binding residue" evidence="13">
    <location>
        <position position="191"/>
    </location>
    <ligand>
        <name>heme c</name>
        <dbReference type="ChEBI" id="CHEBI:61717"/>
        <label>2</label>
    </ligand>
    <ligandPart>
        <name>Fe</name>
        <dbReference type="ChEBI" id="CHEBI:18248"/>
    </ligandPart>
</feature>
<keyword evidence="17" id="KW-1185">Reference proteome</keyword>
<evidence type="ECO:0000256" key="9">
    <source>
        <dbReference type="ARBA" id="ARBA00022982"/>
    </source>
</evidence>
<sequence>MKTHLSALCLATALPAAAVAQDANTWSTIERGLYLTRIGDCAACHTVEEDAPYAGGLGLPTPFGTIYAANLTPDEDTGLGDWTADDFHTAMSRGIRPDGTRLYPAFPYTHFTYVTRDDTDAIYAYLQTVDPVRDRVPEADIPWPLSVRTAMRGWNMLFFEEGELAPVADKSDTWNRGRYLVEGLAHCSACHSPRNIAGAEKDGAQSYTGGVIEGWFAPSLRDGTGGEGLGDWSEEELADFLRHGRNGRTAAFGPMAEVVDLSTRWLTDDDLEAVVTYVKDLPFDAVDAEAPEALAADDPTMTQGEDIYATQCAACHGIEGDGIENQFGAIAGSSLVQSSNPRTVVRMVLEGARSVPTDAYPTPHAMPAFDWKLTDEDVAAVTTYVRNAFGNAASPVDADTVADIR</sequence>
<dbReference type="PROSITE" id="PS51007">
    <property type="entry name" value="CYTC"/>
    <property type="match status" value="3"/>
</dbReference>
<feature type="binding site" description="covalent" evidence="12">
    <location>
        <position position="190"/>
    </location>
    <ligand>
        <name>heme c</name>
        <dbReference type="ChEBI" id="CHEBI:61717"/>
        <label>2</label>
    </ligand>
</feature>
<feature type="binding site" description="axial binding residue" evidence="13">
    <location>
        <position position="45"/>
    </location>
    <ligand>
        <name>heme c</name>
        <dbReference type="ChEBI" id="CHEBI:61717"/>
        <label>1</label>
    </ligand>
    <ligandPart>
        <name>Fe</name>
        <dbReference type="ChEBI" id="CHEBI:18248"/>
    </ligandPart>
</feature>
<keyword evidence="8" id="KW-0677">Repeat</keyword>
<feature type="domain" description="Cytochrome c" evidence="15">
    <location>
        <begin position="27"/>
        <end position="130"/>
    </location>
</feature>
<dbReference type="GO" id="GO:0009055">
    <property type="term" value="F:electron transfer activity"/>
    <property type="evidence" value="ECO:0007669"/>
    <property type="project" value="InterPro"/>
</dbReference>
<dbReference type="Gene3D" id="1.10.760.10">
    <property type="entry name" value="Cytochrome c-like domain"/>
    <property type="match status" value="3"/>
</dbReference>
<keyword evidence="2" id="KW-0813">Transport</keyword>
<evidence type="ECO:0000256" key="5">
    <source>
        <dbReference type="ARBA" id="ARBA00022660"/>
    </source>
</evidence>
<keyword evidence="5" id="KW-0679">Respiratory chain</keyword>
<evidence type="ECO:0000256" key="3">
    <source>
        <dbReference type="ARBA" id="ARBA00022475"/>
    </source>
</evidence>
<evidence type="ECO:0000256" key="11">
    <source>
        <dbReference type="ARBA" id="ARBA00023136"/>
    </source>
</evidence>
<feature type="chain" id="PRO_5015903667" evidence="14">
    <location>
        <begin position="21"/>
        <end position="405"/>
    </location>
</feature>
<name>A0A2W7Q0G2_9RHOB</name>
<reference evidence="16 17" key="1">
    <citation type="submission" date="2018-06" db="EMBL/GenBank/DDBJ databases">
        <title>Genomic Encyclopedia of Archaeal and Bacterial Type Strains, Phase II (KMG-II): from individual species to whole genera.</title>
        <authorList>
            <person name="Goeker M."/>
        </authorList>
    </citation>
    <scope>NUCLEOTIDE SEQUENCE [LARGE SCALE GENOMIC DNA]</scope>
    <source>
        <strain evidence="16 17">DSM 22009</strain>
    </source>
</reference>
<evidence type="ECO:0000256" key="12">
    <source>
        <dbReference type="PIRSR" id="PIRSR000018-50"/>
    </source>
</evidence>
<accession>A0A2W7Q0G2</accession>
<dbReference type="GO" id="GO:0020037">
    <property type="term" value="F:heme binding"/>
    <property type="evidence" value="ECO:0007669"/>
    <property type="project" value="InterPro"/>
</dbReference>
<dbReference type="GO" id="GO:0005506">
    <property type="term" value="F:iron ion binding"/>
    <property type="evidence" value="ECO:0007669"/>
    <property type="project" value="InterPro"/>
</dbReference>
<dbReference type="PIRSF" id="PIRSF000018">
    <property type="entry name" value="Mb_ADH_cyt_c"/>
    <property type="match status" value="1"/>
</dbReference>
<evidence type="ECO:0000256" key="7">
    <source>
        <dbReference type="ARBA" id="ARBA00022729"/>
    </source>
</evidence>
<evidence type="ECO:0000256" key="6">
    <source>
        <dbReference type="ARBA" id="ARBA00022723"/>
    </source>
</evidence>
<proteinExistence type="predicted"/>
<feature type="binding site" description="covalent" evidence="12">
    <location>
        <position position="187"/>
    </location>
    <ligand>
        <name>heme c</name>
        <dbReference type="ChEBI" id="CHEBI:61717"/>
        <label>2</label>
    </ligand>
</feature>
<evidence type="ECO:0000256" key="10">
    <source>
        <dbReference type="ARBA" id="ARBA00023004"/>
    </source>
</evidence>
<dbReference type="PRINTS" id="PR00605">
    <property type="entry name" value="CYTCHROMECIC"/>
</dbReference>
<keyword evidence="6 13" id="KW-0479">Metal-binding</keyword>
<dbReference type="AlphaFoldDB" id="A0A2W7Q0G2"/>
<dbReference type="OrthoDB" id="9811281at2"/>
<dbReference type="GO" id="GO:0016614">
    <property type="term" value="F:oxidoreductase activity, acting on CH-OH group of donors"/>
    <property type="evidence" value="ECO:0007669"/>
    <property type="project" value="InterPro"/>
</dbReference>
<feature type="binding site" description="covalent" evidence="12">
    <location>
        <position position="312"/>
    </location>
    <ligand>
        <name>heme c</name>
        <dbReference type="ChEBI" id="CHEBI:61717"/>
        <label>3</label>
    </ligand>
</feature>
<evidence type="ECO:0000259" key="15">
    <source>
        <dbReference type="PROSITE" id="PS51007"/>
    </source>
</evidence>
<feature type="binding site" description="covalent" evidence="12">
    <location>
        <position position="315"/>
    </location>
    <ligand>
        <name>heme c</name>
        <dbReference type="ChEBI" id="CHEBI:61717"/>
        <label>3</label>
    </ligand>
</feature>
<feature type="domain" description="Cytochrome c" evidence="15">
    <location>
        <begin position="172"/>
        <end position="282"/>
    </location>
</feature>
<evidence type="ECO:0000256" key="4">
    <source>
        <dbReference type="ARBA" id="ARBA00022617"/>
    </source>
</evidence>
<feature type="binding site" description="covalent" evidence="12">
    <location>
        <position position="44"/>
    </location>
    <ligand>
        <name>heme c</name>
        <dbReference type="ChEBI" id="CHEBI:61717"/>
        <label>1</label>
    </ligand>
</feature>
<feature type="binding site" description="covalent" evidence="12">
    <location>
        <position position="41"/>
    </location>
    <ligand>
        <name>heme c</name>
        <dbReference type="ChEBI" id="CHEBI:61717"/>
        <label>1</label>
    </ligand>
</feature>
<keyword evidence="7 14" id="KW-0732">Signal</keyword>
<dbReference type="RefSeq" id="WP_111537699.1">
    <property type="nucleotide sequence ID" value="NZ_QKZL01000010.1"/>
</dbReference>
<evidence type="ECO:0000313" key="16">
    <source>
        <dbReference type="EMBL" id="PZX15269.1"/>
    </source>
</evidence>
<dbReference type="PANTHER" id="PTHR35008:SF8">
    <property type="entry name" value="ALCOHOL DEHYDROGENASE CYTOCHROME C SUBUNIT"/>
    <property type="match status" value="1"/>
</dbReference>
<evidence type="ECO:0000256" key="8">
    <source>
        <dbReference type="ARBA" id="ARBA00022737"/>
    </source>
</evidence>
<dbReference type="Proteomes" id="UP000248916">
    <property type="component" value="Unassembled WGS sequence"/>
</dbReference>
<evidence type="ECO:0000256" key="13">
    <source>
        <dbReference type="PIRSR" id="PIRSR000018-51"/>
    </source>
</evidence>
<keyword evidence="11" id="KW-0472">Membrane</keyword>
<evidence type="ECO:0000256" key="14">
    <source>
        <dbReference type="SAM" id="SignalP"/>
    </source>
</evidence>
<dbReference type="InterPro" id="IPR051459">
    <property type="entry name" value="Cytochrome_c-type_DH"/>
</dbReference>
<dbReference type="PANTHER" id="PTHR35008">
    <property type="entry name" value="BLL4482 PROTEIN-RELATED"/>
    <property type="match status" value="1"/>
</dbReference>
<comment type="cofactor">
    <cofactor evidence="12">
        <name>heme c</name>
        <dbReference type="ChEBI" id="CHEBI:61717"/>
    </cofactor>
    <text evidence="12">Binds 3 heme c groups covalently per subunit.</text>
</comment>
<feature type="binding site" description="axial binding residue" evidence="13">
    <location>
        <position position="316"/>
    </location>
    <ligand>
        <name>heme c</name>
        <dbReference type="ChEBI" id="CHEBI:61717"/>
        <label>3</label>
    </ligand>
    <ligandPart>
        <name>Fe</name>
        <dbReference type="ChEBI" id="CHEBI:18248"/>
    </ligandPart>
</feature>
<feature type="domain" description="Cytochrome c" evidence="15">
    <location>
        <begin position="299"/>
        <end position="389"/>
    </location>
</feature>
<evidence type="ECO:0000256" key="1">
    <source>
        <dbReference type="ARBA" id="ARBA00004236"/>
    </source>
</evidence>
<dbReference type="InterPro" id="IPR009056">
    <property type="entry name" value="Cyt_c-like_dom"/>
</dbReference>
<keyword evidence="10 13" id="KW-0408">Iron</keyword>
<dbReference type="GO" id="GO:0005886">
    <property type="term" value="C:plasma membrane"/>
    <property type="evidence" value="ECO:0007669"/>
    <property type="project" value="UniProtKB-SubCell"/>
</dbReference>
<dbReference type="EMBL" id="QKZL01000010">
    <property type="protein sequence ID" value="PZX15269.1"/>
    <property type="molecule type" value="Genomic_DNA"/>
</dbReference>
<dbReference type="InterPro" id="IPR014353">
    <property type="entry name" value="Membr-bd_ADH_cyt_c"/>
</dbReference>
<organism evidence="16 17">
    <name type="scientific">Palleronia aestuarii</name>
    <dbReference type="NCBI Taxonomy" id="568105"/>
    <lineage>
        <taxon>Bacteria</taxon>
        <taxon>Pseudomonadati</taxon>
        <taxon>Pseudomonadota</taxon>
        <taxon>Alphaproteobacteria</taxon>
        <taxon>Rhodobacterales</taxon>
        <taxon>Roseobacteraceae</taxon>
        <taxon>Palleronia</taxon>
    </lineage>
</organism>
<gene>
    <name evidence="16" type="ORF">LX81_02572</name>
</gene>
<dbReference type="Pfam" id="PF00034">
    <property type="entry name" value="Cytochrom_C"/>
    <property type="match status" value="2"/>
</dbReference>
<keyword evidence="9" id="KW-0249">Electron transport</keyword>
<dbReference type="SUPFAM" id="SSF46626">
    <property type="entry name" value="Cytochrome c"/>
    <property type="match status" value="3"/>
</dbReference>
<feature type="signal peptide" evidence="14">
    <location>
        <begin position="1"/>
        <end position="20"/>
    </location>
</feature>
<keyword evidence="4 12" id="KW-0349">Heme</keyword>
<protein>
    <submittedName>
        <fullName evidence="16">Mono/diheme cytochrome c family protein</fullName>
    </submittedName>
</protein>
<evidence type="ECO:0000313" key="17">
    <source>
        <dbReference type="Proteomes" id="UP000248916"/>
    </source>
</evidence>
<comment type="subcellular location">
    <subcellularLocation>
        <location evidence="1">Cell membrane</location>
    </subcellularLocation>
</comment>
<evidence type="ECO:0000256" key="2">
    <source>
        <dbReference type="ARBA" id="ARBA00022448"/>
    </source>
</evidence>